<evidence type="ECO:0000259" key="6">
    <source>
        <dbReference type="Pfam" id="PF08479"/>
    </source>
</evidence>
<feature type="signal peptide" evidence="4">
    <location>
        <begin position="1"/>
        <end position="24"/>
    </location>
</feature>
<dbReference type="Pfam" id="PF03865">
    <property type="entry name" value="ShlB"/>
    <property type="match status" value="1"/>
</dbReference>
<dbReference type="Pfam" id="PF17287">
    <property type="entry name" value="POTRA_3"/>
    <property type="match status" value="1"/>
</dbReference>
<dbReference type="InterPro" id="IPR005565">
    <property type="entry name" value="Hemolysn_activator_HlyB_C"/>
</dbReference>
<evidence type="ECO:0000313" key="9">
    <source>
        <dbReference type="Proteomes" id="UP001243623"/>
    </source>
</evidence>
<proteinExistence type="predicted"/>
<dbReference type="GO" id="GO:0008320">
    <property type="term" value="F:protein transmembrane transporter activity"/>
    <property type="evidence" value="ECO:0007669"/>
    <property type="project" value="TreeGrafter"/>
</dbReference>
<gene>
    <name evidence="8" type="ORF">P3F81_00705</name>
</gene>
<dbReference type="AlphaFoldDB" id="A0A9Y2ESG2"/>
<dbReference type="EMBL" id="CP120678">
    <property type="protein sequence ID" value="WIW70878.1"/>
    <property type="molecule type" value="Genomic_DNA"/>
</dbReference>
<dbReference type="Gene3D" id="2.40.160.50">
    <property type="entry name" value="membrane protein fhac: a member of the omp85/tpsb transporter family"/>
    <property type="match status" value="1"/>
</dbReference>
<evidence type="ECO:0000313" key="8">
    <source>
        <dbReference type="EMBL" id="WIW70878.1"/>
    </source>
</evidence>
<dbReference type="InterPro" id="IPR035251">
    <property type="entry name" value="ShlB_POTRA"/>
</dbReference>
<keyword evidence="2" id="KW-0812">Transmembrane</keyword>
<evidence type="ECO:0000256" key="1">
    <source>
        <dbReference type="ARBA" id="ARBA00022452"/>
    </source>
</evidence>
<evidence type="ECO:0000259" key="5">
    <source>
        <dbReference type="Pfam" id="PF03865"/>
    </source>
</evidence>
<feature type="domain" description="ShlB POTRA" evidence="7">
    <location>
        <begin position="161"/>
        <end position="212"/>
    </location>
</feature>
<dbReference type="PIRSF" id="PIRSF029745">
    <property type="entry name" value="FhaC"/>
    <property type="match status" value="1"/>
</dbReference>
<dbReference type="InterPro" id="IPR013686">
    <property type="entry name" value="Polypept-transport_assoc_ShlB"/>
</dbReference>
<organism evidence="8 9">
    <name type="scientific">Selenobaculum gibii</name>
    <dbReference type="NCBI Taxonomy" id="3054208"/>
    <lineage>
        <taxon>Bacteria</taxon>
        <taxon>Bacillati</taxon>
        <taxon>Bacillota</taxon>
        <taxon>Negativicutes</taxon>
        <taxon>Selenomonadales</taxon>
        <taxon>Selenomonadaceae</taxon>
        <taxon>Selenobaculum</taxon>
    </lineage>
</organism>
<keyword evidence="1" id="KW-1134">Transmembrane beta strand</keyword>
<dbReference type="Gene3D" id="3.10.20.310">
    <property type="entry name" value="membrane protein fhac"/>
    <property type="match status" value="1"/>
</dbReference>
<evidence type="ECO:0000256" key="4">
    <source>
        <dbReference type="SAM" id="SignalP"/>
    </source>
</evidence>
<dbReference type="GO" id="GO:0098046">
    <property type="term" value="C:type V protein secretion system complex"/>
    <property type="evidence" value="ECO:0007669"/>
    <property type="project" value="TreeGrafter"/>
</dbReference>
<keyword evidence="3" id="KW-0998">Cell outer membrane</keyword>
<evidence type="ECO:0000259" key="7">
    <source>
        <dbReference type="Pfam" id="PF17287"/>
    </source>
</evidence>
<dbReference type="KEGG" id="sgbi:P3F81_00705"/>
<feature type="domain" description="Polypeptide-transport-associated ShlB-type" evidence="6">
    <location>
        <begin position="84"/>
        <end position="156"/>
    </location>
</feature>
<feature type="chain" id="PRO_5040866322" evidence="4">
    <location>
        <begin position="25"/>
        <end position="567"/>
    </location>
</feature>
<evidence type="ECO:0000256" key="3">
    <source>
        <dbReference type="ARBA" id="ARBA00023237"/>
    </source>
</evidence>
<dbReference type="InterPro" id="IPR051544">
    <property type="entry name" value="TPS_OM_transporter"/>
</dbReference>
<dbReference type="Pfam" id="PF08479">
    <property type="entry name" value="POTRA_2"/>
    <property type="match status" value="1"/>
</dbReference>
<protein>
    <submittedName>
        <fullName evidence="8">ShlB/FhaC/HecB family hemolysin secretion/activation protein</fullName>
    </submittedName>
</protein>
<accession>A0A9Y2ESG2</accession>
<feature type="domain" description="Haemolysin activator HlyB C-terminal" evidence="5">
    <location>
        <begin position="217"/>
        <end position="531"/>
    </location>
</feature>
<keyword evidence="1" id="KW-0472">Membrane</keyword>
<reference evidence="8" key="1">
    <citation type="submission" date="2023-03" db="EMBL/GenBank/DDBJ databases">
        <title>Selenobaculum gbiensis gen. nov. sp. nov., a new bacterium isolated from the gut microbiota of IBD patient.</title>
        <authorList>
            <person name="Yeo S."/>
            <person name="Park H."/>
            <person name="Huh C.S."/>
        </authorList>
    </citation>
    <scope>NUCLEOTIDE SEQUENCE</scope>
    <source>
        <strain evidence="8">ICN-92133</strain>
    </source>
</reference>
<keyword evidence="9" id="KW-1185">Reference proteome</keyword>
<dbReference type="RefSeq" id="WP_147667312.1">
    <property type="nucleotide sequence ID" value="NZ_CP120678.1"/>
</dbReference>
<dbReference type="PANTHER" id="PTHR34597:SF3">
    <property type="entry name" value="OUTER MEMBRANE TRANSPORTER CDIB"/>
    <property type="match status" value="1"/>
</dbReference>
<dbReference type="GO" id="GO:0046819">
    <property type="term" value="P:protein secretion by the type V secretion system"/>
    <property type="evidence" value="ECO:0007669"/>
    <property type="project" value="TreeGrafter"/>
</dbReference>
<sequence length="567" mass="63791">MKNKICRILAIGVPSLLLANVVLAGPSSEMEAKQAAVLKQQENRMSEKQAQADAQNRTSKDFISLQEGQENLAKIQLPEETPSFFIEHMELKGEYAEKFYWAQEYLNQYANQRIGVQGINLLIAKLNEAFVDKGYVTTRVFVSEQDLSTGKLTLSLQAGTIGKIYFKPGTWGTWVNAFPVHHGDVLNIRDIEQGLEQMKRLASQDVDISIEPGEKDGESNIALKVSRSKNWHGVLSFDDSGAKETGKLQATTSLSLDNIFSINDLFYLSFGKDANSEDTRKGTKSHNLYYSLPLGKETLTLSQSDYEYHQTVETTLLPFLSSGKMTNTQIRLNHNYYRDQTRKSDIEIGVVQKKRRSYIDGTEIGVQRQKTTALELGVLQRQYFGESVMDFAMYYRKGVPWFSAQPGITDGMYEQPTTRYSMYTMDFNFATPLKFGNAKGKYNLNIRGQSTKDYLYSSEFFSIGGRYSVRGFDGEQSLSAENGMVIRNEFVFPIAAKHNFYAAIDYGKVQGPSAEYLTGSELAGGAIGFRGEAENIKYDVFVGWPIKKPDGFTTAPKTYGFQIVHQF</sequence>
<dbReference type="Proteomes" id="UP001243623">
    <property type="component" value="Chromosome"/>
</dbReference>
<dbReference type="InterPro" id="IPR027282">
    <property type="entry name" value="TPS"/>
</dbReference>
<dbReference type="PANTHER" id="PTHR34597">
    <property type="entry name" value="SLR1661 PROTEIN"/>
    <property type="match status" value="1"/>
</dbReference>
<name>A0A9Y2ESG2_9FIRM</name>
<evidence type="ECO:0000256" key="2">
    <source>
        <dbReference type="ARBA" id="ARBA00022692"/>
    </source>
</evidence>
<keyword evidence="4" id="KW-0732">Signal</keyword>